<reference evidence="1 2" key="1">
    <citation type="submission" date="2016-10" db="EMBL/GenBank/DDBJ databases">
        <title>Draft genome sequence of Coniochaeta ligniaria NRRL30616, a lignocellulolytic fungus for bioabatement of inhibitors in plant biomass hydrolysates.</title>
        <authorList>
            <consortium name="DOE Joint Genome Institute"/>
            <person name="Jimenez D.J."/>
            <person name="Hector R.E."/>
            <person name="Riley R."/>
            <person name="Sun H."/>
            <person name="Grigoriev I.V."/>
            <person name="Van Elsas J.D."/>
            <person name="Nichols N.N."/>
        </authorList>
    </citation>
    <scope>NUCLEOTIDE SEQUENCE [LARGE SCALE GENOMIC DNA]</scope>
    <source>
        <strain evidence="1 2">NRRL 30616</strain>
    </source>
</reference>
<evidence type="ECO:0000313" key="1">
    <source>
        <dbReference type="EMBL" id="OIW23095.1"/>
    </source>
</evidence>
<name>A0A1J7I633_9PEZI</name>
<organism evidence="1 2">
    <name type="scientific">Coniochaeta ligniaria NRRL 30616</name>
    <dbReference type="NCBI Taxonomy" id="1408157"/>
    <lineage>
        <taxon>Eukaryota</taxon>
        <taxon>Fungi</taxon>
        <taxon>Dikarya</taxon>
        <taxon>Ascomycota</taxon>
        <taxon>Pezizomycotina</taxon>
        <taxon>Sordariomycetes</taxon>
        <taxon>Sordariomycetidae</taxon>
        <taxon>Coniochaetales</taxon>
        <taxon>Coniochaetaceae</taxon>
        <taxon>Coniochaeta</taxon>
    </lineage>
</organism>
<accession>A0A1J7I633</accession>
<protein>
    <submittedName>
        <fullName evidence="1">Uncharacterized protein</fullName>
    </submittedName>
</protein>
<gene>
    <name evidence="1" type="ORF">CONLIGDRAFT_649927</name>
</gene>
<dbReference type="EMBL" id="KV875108">
    <property type="protein sequence ID" value="OIW23095.1"/>
    <property type="molecule type" value="Genomic_DNA"/>
</dbReference>
<sequence length="464" mass="50675">MDSGNKPTRHAEIGSVGGKFLARATFDKQSPLQSPAYLLPFETDRAATNIGKHAIIERFDDAVSVPGSLLVPVRVGFKGTRSEEECPVTILIAGDPPTITPTRALEIMNRVADILYTFPDLRDIAIEVIEADFGVSNDKYNLFPHLGYAFQDAYRKEPLVGSGVSLTEGSYGTGTNGSYVRLRVKSSNEESKAYLLLTCHYVLTASRSDSVQKDPCLALLKHTRETAEKLTDGQLTHLAEAEDNDALHKALYQYAEGFDIRLGRVYKTSGIGYNATKSDHLRDWGVVEINGERISDPDGLSRLNALDNDTIRSLRNDFHGQIPYTKTGDPWALSSQTGIVSTHEIQDLILPKHLERAIVYKLGRTSGGTVGVLHQVHADIRIRYIFQAAARPGTRAPSSTTILVGVLGLYVGGQGVPKYGNPAPKSVGGIHFVSPLDDTMKDLEAAVQRDPAVAGKEVYIDTEW</sequence>
<dbReference type="InParanoid" id="A0A1J7I633"/>
<dbReference type="AlphaFoldDB" id="A0A1J7I633"/>
<proteinExistence type="predicted"/>
<keyword evidence="2" id="KW-1185">Reference proteome</keyword>
<dbReference type="Proteomes" id="UP000182658">
    <property type="component" value="Unassembled WGS sequence"/>
</dbReference>
<evidence type="ECO:0000313" key="2">
    <source>
        <dbReference type="Proteomes" id="UP000182658"/>
    </source>
</evidence>
<dbReference type="OrthoDB" id="5424209at2759"/>